<dbReference type="GO" id="GO:0043023">
    <property type="term" value="F:ribosomal large subunit binding"/>
    <property type="evidence" value="ECO:0007669"/>
    <property type="project" value="TreeGrafter"/>
</dbReference>
<dbReference type="GO" id="GO:0061630">
    <property type="term" value="F:ubiquitin protein ligase activity"/>
    <property type="evidence" value="ECO:0007669"/>
    <property type="project" value="UniProtKB-UniRule"/>
</dbReference>
<proteinExistence type="inferred from homology"/>
<keyword evidence="1" id="KW-0833">Ubl conjugation pathway</keyword>
<sequence length="1897" mass="212388">MAKGSGKSSSLSPGTRKKHAKKAARSFGDDRIAHQLPPELLVVLRSLGKKAVVTKARALEDLQSGWVERALAGDEDLIPTLHIMFPVWMHHVSPFFLHPARRIRQLTADLHKSFVLLMKDAILAHFNACSTREAEWILGSWCMAAHDTDRGVAASALSSWRSFNEVSDQMSLNDKENGLFSCLAAFVYRAAIDPLAIYLDLNPLPPAPPPPTKGASKKMEPEPTPRLKSEDLEEDEQDRKARIRVGAYGAIRWIIDTVETELDEQLSSLTFWSALYCDESAPFVPGDEECFGYGQPAVRKAAWALVQALLQLPIQTQLPTLSAAILHSAWIEPDTTVHTVMWQPLLRFLKGEDPIHLQNRLNSSVVDNSNAWELADRVLVEEDGSSDEDDAEQHPPSLKPRPAYNEFLQFLQLGCSGSPIQGYPTVVIIISTIPSSTFASTSSVSPLTDFFTSFWAAIDGRALSGLNRAKASGAFLESLYECMVFLLKRVHRDARHASLLLGAETKVDGLVEDQLVRTFKSLEDRTLKVEEKTLCDVVVKTLVSLEDIHHDLYQSAWNVLSRIIKGSASSIVPYLFRVFLDRFSGDSELHAASRILLREVLRSATDDWECSLNETSENQRPRNGVQTLVGMLNVFGQHLFNDDPEFASKLDALVSEHSYLALTSSQTFFFAYLSHRTDDTVCQSVWHSTLDGIGQHADTLSSSIKRLLDARVDINTLGTQLDAQVHQLFVESLHKPSGSPEVSFMQQVLQNPGPVLSKSGFDSLIQTLGSVLTADINVALLSESEPYSSVDTLLELISTTLSSLPRFTRSPSLLAVDALPYVFLFGYVLPKSNSSLDGSAAQVLWVRFLQDQGSNHFDRTAIFSGIQDLLKTIVVETQMRPSPEHLLQALSEATLKEVIPPLSFLPSVPELDKMLDDLSSDPIHPALAVLDPLIPPGEYTEIDLPACDSHGFSPYARLASMLLFVFLEDRQSARRNTWALRHLLALSIYADDYSAYPTGSSPVFRKEALMDLDVLIVKLQQICMYLLTSAASDDGWRLKVLDAVTNVQLLDQTAPPLALFLRDQITRSRKGDETREARILGRTLLHVLHDADKVEADRWITFARSIERTAPETSMAIARAVTEVAPEPPRLDRYRNELAASLLGVPPAKANTEGLITLRKLAASAPPMDSDVVYLPQQRALNVVKSCEKWIASDEDLDEEVESAMTWTFSHLAPILQNLEGSHWEFIFDVVENNLENSTFDDDATFVSLAHTLKLILVIKDLALTNKVLREDWQRQRLPILKLVRDLASSRLDENASAPRSRCLELVLAVIQDLPADLIDHDTLPKMCHLVMDTGTEVQKKAYMLLQQAAYKRTQHFVVEAAVDTENTFKAELPPELLSILQQTINFDDTESLEHPNNVFGHLLSWMIVFDLFFGSSLKVKASYIDQLRSLNIITESFMPMVLTSLNLDQGAAKVYKLDLWAIDEYHVELYEPDEAFTLQVLVAYLYYRALLDVPSLIHSWVLDCKDRQLSTTITSYTSAHFSPVIIRTELVHVKSSEAATELEDDTFKIKVAPNINEIVASYLVDEHQLEMKIKIPPDWPLHKMEVRDIKRVGVDEKHWRGWMLGVQQTISNGRIVDGLGLFKKNVTLHFEGQVECAICYSIISVMDGTLPQRPCKTCKNRFHGGCLYKPPLVCVTTSPTFQKILDLGLRQRFSCRELARHIRSFSFPTIQTDAGPVGPISSTYREGQIMLSLGDPGLGILGTDPYFLELLELLKDERIPVNTMQIYGFIPAYTKNWPALISGFLPSLRFAISELWQLIGPNKMSERHFLTSDSLHSWRGGLGGLARLKALKTGRKAGETSYLILKYCAFISMTENALLWTFFMDQDTQLMCKAWRCLQYTGTNQTITTSYRAMTW</sequence>
<dbReference type="InterPro" id="IPR013083">
    <property type="entry name" value="Znf_RING/FYVE/PHD"/>
</dbReference>
<reference evidence="6" key="1">
    <citation type="submission" date="2023-06" db="EMBL/GenBank/DDBJ databases">
        <authorList>
            <consortium name="Lawrence Berkeley National Laboratory"/>
            <person name="Ahrendt S."/>
            <person name="Sahu N."/>
            <person name="Indic B."/>
            <person name="Wong-Bajracharya J."/>
            <person name="Merenyi Z."/>
            <person name="Ke H.-M."/>
            <person name="Monk M."/>
            <person name="Kocsube S."/>
            <person name="Drula E."/>
            <person name="Lipzen A."/>
            <person name="Balint B."/>
            <person name="Henrissat B."/>
            <person name="Andreopoulos B."/>
            <person name="Martin F.M."/>
            <person name="Harder C.B."/>
            <person name="Rigling D."/>
            <person name="Ford K.L."/>
            <person name="Foster G.D."/>
            <person name="Pangilinan J."/>
            <person name="Papanicolaou A."/>
            <person name="Barry K."/>
            <person name="LaButti K."/>
            <person name="Viragh M."/>
            <person name="Koriabine M."/>
            <person name="Yan M."/>
            <person name="Riley R."/>
            <person name="Champramary S."/>
            <person name="Plett K.L."/>
            <person name="Tsai I.J."/>
            <person name="Slot J."/>
            <person name="Sipos G."/>
            <person name="Plett J."/>
            <person name="Nagy L.G."/>
            <person name="Grigoriev I.V."/>
        </authorList>
    </citation>
    <scope>NUCLEOTIDE SEQUENCE</scope>
    <source>
        <strain evidence="6">ICMP 16352</strain>
    </source>
</reference>
<dbReference type="InterPro" id="IPR054476">
    <property type="entry name" value="Ltn1_N"/>
</dbReference>
<dbReference type="GO" id="GO:0072344">
    <property type="term" value="P:rescue of stalled ribosome"/>
    <property type="evidence" value="ECO:0007669"/>
    <property type="project" value="UniProtKB-UniRule"/>
</dbReference>
<feature type="region of interest" description="Disordered" evidence="2">
    <location>
        <begin position="1"/>
        <end position="28"/>
    </location>
</feature>
<dbReference type="GO" id="GO:1990112">
    <property type="term" value="C:RQC complex"/>
    <property type="evidence" value="ECO:0007669"/>
    <property type="project" value="UniProtKB-UniRule"/>
</dbReference>
<comment type="function">
    <text evidence="1">E3 ubiquitin-protein ligase. Component of the ribosome quality control complex (RQC), a ribosome-associated complex that mediates ubiquitination and extraction of incompletely synthesized nascent chains for proteasomal degradation.</text>
</comment>
<dbReference type="InterPro" id="IPR054477">
    <property type="entry name" value="LTN1_E3_ligase_6th"/>
</dbReference>
<evidence type="ECO:0000256" key="2">
    <source>
        <dbReference type="SAM" id="MobiDB-lite"/>
    </source>
</evidence>
<dbReference type="InterPro" id="IPR039795">
    <property type="entry name" value="LTN1/Rkr1"/>
</dbReference>
<accession>A0AA39P5X9</accession>
<dbReference type="Proteomes" id="UP001175227">
    <property type="component" value="Unassembled WGS sequence"/>
</dbReference>
<feature type="domain" description="E3 ubiquitin-protein ligase listerin ubiquitin conjugating" evidence="5">
    <location>
        <begin position="1549"/>
        <end position="1628"/>
    </location>
</feature>
<organism evidence="6 7">
    <name type="scientific">Armillaria novae-zelandiae</name>
    <dbReference type="NCBI Taxonomy" id="153914"/>
    <lineage>
        <taxon>Eukaryota</taxon>
        <taxon>Fungi</taxon>
        <taxon>Dikarya</taxon>
        <taxon>Basidiomycota</taxon>
        <taxon>Agaricomycotina</taxon>
        <taxon>Agaricomycetes</taxon>
        <taxon>Agaricomycetidae</taxon>
        <taxon>Agaricales</taxon>
        <taxon>Marasmiineae</taxon>
        <taxon>Physalacriaceae</taxon>
        <taxon>Armillaria</taxon>
    </lineage>
</organism>
<name>A0AA39P5X9_9AGAR</name>
<dbReference type="PANTHER" id="PTHR12389:SF0">
    <property type="entry name" value="E3 UBIQUITIN-PROTEIN LIGASE LISTERIN"/>
    <property type="match status" value="1"/>
</dbReference>
<evidence type="ECO:0000259" key="3">
    <source>
        <dbReference type="Pfam" id="PF22958"/>
    </source>
</evidence>
<keyword evidence="1" id="KW-0479">Metal-binding</keyword>
<dbReference type="GO" id="GO:1990116">
    <property type="term" value="P:ribosome-associated ubiquitin-dependent protein catabolic process"/>
    <property type="evidence" value="ECO:0007669"/>
    <property type="project" value="UniProtKB-UniRule"/>
</dbReference>
<feature type="compositionally biased region" description="Basic and acidic residues" evidence="2">
    <location>
        <begin position="217"/>
        <end position="230"/>
    </location>
</feature>
<evidence type="ECO:0000259" key="4">
    <source>
        <dbReference type="Pfam" id="PF22999"/>
    </source>
</evidence>
<keyword evidence="1" id="KW-0862">Zinc</keyword>
<feature type="compositionally biased region" description="Low complexity" evidence="2">
    <location>
        <begin position="1"/>
        <end position="12"/>
    </location>
</feature>
<evidence type="ECO:0000313" key="7">
    <source>
        <dbReference type="Proteomes" id="UP001175227"/>
    </source>
</evidence>
<keyword evidence="7" id="KW-1185">Reference proteome</keyword>
<protein>
    <recommendedName>
        <fullName evidence="1">E3 ubiquitin-protein ligase listerin</fullName>
        <ecNumber evidence="1">2.3.2.27</ecNumber>
    </recommendedName>
    <alternativeName>
        <fullName evidence="1">RING-type E3 ubiquitin transferase listerin</fullName>
    </alternativeName>
</protein>
<dbReference type="Gene3D" id="3.30.40.10">
    <property type="entry name" value="Zinc/RING finger domain, C3HC4 (zinc finger)"/>
    <property type="match status" value="1"/>
</dbReference>
<dbReference type="EC" id="2.3.2.27" evidence="1"/>
<evidence type="ECO:0000313" key="6">
    <source>
        <dbReference type="EMBL" id="KAK0477920.1"/>
    </source>
</evidence>
<dbReference type="EMBL" id="JAUEPR010000015">
    <property type="protein sequence ID" value="KAK0477920.1"/>
    <property type="molecule type" value="Genomic_DNA"/>
</dbReference>
<feature type="compositionally biased region" description="Basic residues" evidence="2">
    <location>
        <begin position="15"/>
        <end position="24"/>
    </location>
</feature>
<comment type="caution">
    <text evidence="6">The sequence shown here is derived from an EMBL/GenBank/DDBJ whole genome shotgun (WGS) entry which is preliminary data.</text>
</comment>
<comment type="similarity">
    <text evidence="1">Belongs to the LTN1 family.</text>
</comment>
<keyword evidence="1" id="KW-0863">Zinc-finger</keyword>
<keyword evidence="1" id="KW-0808">Transferase</keyword>
<evidence type="ECO:0000259" key="5">
    <source>
        <dbReference type="Pfam" id="PF23009"/>
    </source>
</evidence>
<feature type="domain" description="E3 ubiquitin-protein ligase listerin N-terminal" evidence="3">
    <location>
        <begin position="39"/>
        <end position="163"/>
    </location>
</feature>
<dbReference type="Pfam" id="PF22958">
    <property type="entry name" value="Ltn1_1st"/>
    <property type="match status" value="1"/>
</dbReference>
<dbReference type="PANTHER" id="PTHR12389">
    <property type="entry name" value="ZINC FINGER PROTEIN 294"/>
    <property type="match status" value="1"/>
</dbReference>
<comment type="subunit">
    <text evidence="1">Component of the ribosome quality control complex (RQC).</text>
</comment>
<dbReference type="InterPro" id="IPR054478">
    <property type="entry name" value="LTN1_UBC"/>
</dbReference>
<evidence type="ECO:0000256" key="1">
    <source>
        <dbReference type="RuleBase" id="RU367090"/>
    </source>
</evidence>
<gene>
    <name evidence="6" type="ORF">IW261DRAFT_1594355</name>
</gene>
<dbReference type="Pfam" id="PF22999">
    <property type="entry name" value="LTN1_E3_ligase_6th"/>
    <property type="match status" value="1"/>
</dbReference>
<feature type="domain" description="E3 ubiquitin-protein ligase listerin HEAT repeat region" evidence="4">
    <location>
        <begin position="1319"/>
        <end position="1535"/>
    </location>
</feature>
<dbReference type="GO" id="GO:0005829">
    <property type="term" value="C:cytosol"/>
    <property type="evidence" value="ECO:0007669"/>
    <property type="project" value="UniProtKB-UniRule"/>
</dbReference>
<comment type="catalytic activity">
    <reaction evidence="1">
        <text>S-ubiquitinyl-[E2 ubiquitin-conjugating enzyme]-L-cysteine + [acceptor protein]-L-lysine = [E2 ubiquitin-conjugating enzyme]-L-cysteine + N(6)-ubiquitinyl-[acceptor protein]-L-lysine.</text>
        <dbReference type="EC" id="2.3.2.27"/>
    </reaction>
</comment>
<comment type="pathway">
    <text evidence="1">Protein modification; protein ubiquitination.</text>
</comment>
<feature type="region of interest" description="Disordered" evidence="2">
    <location>
        <begin position="207"/>
        <end position="238"/>
    </location>
</feature>
<dbReference type="GO" id="GO:0008270">
    <property type="term" value="F:zinc ion binding"/>
    <property type="evidence" value="ECO:0007669"/>
    <property type="project" value="UniProtKB-KW"/>
</dbReference>
<dbReference type="Pfam" id="PF23009">
    <property type="entry name" value="UBC_like"/>
    <property type="match status" value="1"/>
</dbReference>